<protein>
    <submittedName>
        <fullName evidence="1">DNA gyrase subunit B</fullName>
    </submittedName>
</protein>
<organism evidence="1 2">
    <name type="scientific">Plesiocystis pacifica SIR-1</name>
    <dbReference type="NCBI Taxonomy" id="391625"/>
    <lineage>
        <taxon>Bacteria</taxon>
        <taxon>Pseudomonadati</taxon>
        <taxon>Myxococcota</taxon>
        <taxon>Polyangia</taxon>
        <taxon>Nannocystales</taxon>
        <taxon>Nannocystaceae</taxon>
        <taxon>Plesiocystis</taxon>
    </lineage>
</organism>
<evidence type="ECO:0000313" key="2">
    <source>
        <dbReference type="Proteomes" id="UP000005801"/>
    </source>
</evidence>
<sequence>MIPEPTAPSTVNPSSRAARTRLPSFVGALLLLGTSLGLVSGCNNKAPAKLTDRLWVSEMPLGPRDQVDAMVITEVAKRSAGSFYHGSVYQGSYDSFTWKQKGKDRGVVHMLQAQRSYEVRTRDCKPTRGFDLCVELVGDPTGVKRYQSRKRWAIPRRGKGAQALDVQSLFIELAEEDAELEALLDQAY</sequence>
<dbReference type="eggNOG" id="ENOG50317B3">
    <property type="taxonomic scope" value="Bacteria"/>
</dbReference>
<evidence type="ECO:0000313" key="1">
    <source>
        <dbReference type="EMBL" id="EDM78855.1"/>
    </source>
</evidence>
<keyword evidence="2" id="KW-1185">Reference proteome</keyword>
<dbReference type="Proteomes" id="UP000005801">
    <property type="component" value="Unassembled WGS sequence"/>
</dbReference>
<reference evidence="1 2" key="1">
    <citation type="submission" date="2007-06" db="EMBL/GenBank/DDBJ databases">
        <authorList>
            <person name="Shimkets L."/>
            <person name="Ferriera S."/>
            <person name="Johnson J."/>
            <person name="Kravitz S."/>
            <person name="Beeson K."/>
            <person name="Sutton G."/>
            <person name="Rogers Y.-H."/>
            <person name="Friedman R."/>
            <person name="Frazier M."/>
            <person name="Venter J.C."/>
        </authorList>
    </citation>
    <scope>NUCLEOTIDE SEQUENCE [LARGE SCALE GENOMIC DNA]</scope>
    <source>
        <strain evidence="1 2">SIR-1</strain>
    </source>
</reference>
<dbReference type="EMBL" id="ABCS01000026">
    <property type="protein sequence ID" value="EDM78855.1"/>
    <property type="molecule type" value="Genomic_DNA"/>
</dbReference>
<proteinExistence type="predicted"/>
<name>A6G5S4_9BACT</name>
<comment type="caution">
    <text evidence="1">The sequence shown here is derived from an EMBL/GenBank/DDBJ whole genome shotgun (WGS) entry which is preliminary data.</text>
</comment>
<dbReference type="AlphaFoldDB" id="A6G5S4"/>
<gene>
    <name evidence="1" type="primary">gyrB</name>
    <name evidence="1" type="ORF">PPSIR1_32692</name>
</gene>
<accession>A6G5S4</accession>